<name>A0A839E088_9PSEU</name>
<keyword evidence="5 7" id="KW-1133">Transmembrane helix</keyword>
<comment type="subcellular location">
    <subcellularLocation>
        <location evidence="1">Cell membrane</location>
        <topology evidence="1">Multi-pass membrane protein</topology>
    </subcellularLocation>
</comment>
<gene>
    <name evidence="8" type="ORF">FHX42_002508</name>
</gene>
<accession>A0A839E088</accession>
<sequence length="291" mass="29925">MSAESGVPESGDLPRGILRGIAQVYLQDNVVTGLLFLVGLLVAGPVVGLAALLGSAVGLATALSVRAPVERVARGFYGFNSTLVAVGAVVSFRPLWLALVAAVVAAAVAALLTRVADFFLRVPPYTAPFVFTYWPLLHLGVFGDWSSAPSFGGPLDLDADVWGVFGSEAAVFLVSGLLPGLFILAGLAASRWRLVGGALAASVVGLLVVELVPLFPADEIATGAYGFNAALVAVGMLSTGRGWRSCLLAVPAALLIQAAVEAVGLVPATFPFVLVMWTADLWRARGAKDAA</sequence>
<feature type="transmembrane region" description="Helical" evidence="7">
    <location>
        <begin position="194"/>
        <end position="214"/>
    </location>
</feature>
<keyword evidence="4 7" id="KW-0812">Transmembrane</keyword>
<feature type="transmembrane region" description="Helical" evidence="7">
    <location>
        <begin position="96"/>
        <end position="113"/>
    </location>
</feature>
<feature type="transmembrane region" description="Helical" evidence="7">
    <location>
        <begin position="252"/>
        <end position="277"/>
    </location>
</feature>
<dbReference type="PANTHER" id="PTHR10464:SF4">
    <property type="entry name" value="UREA TRANSPORTER"/>
    <property type="match status" value="1"/>
</dbReference>
<proteinExistence type="inferred from homology"/>
<keyword evidence="9" id="KW-1185">Reference proteome</keyword>
<evidence type="ECO:0000256" key="4">
    <source>
        <dbReference type="ARBA" id="ARBA00022692"/>
    </source>
</evidence>
<evidence type="ECO:0000256" key="2">
    <source>
        <dbReference type="ARBA" id="ARBA00005914"/>
    </source>
</evidence>
<comment type="caution">
    <text evidence="8">The sequence shown here is derived from an EMBL/GenBank/DDBJ whole genome shotgun (WGS) entry which is preliminary data.</text>
</comment>
<organism evidence="8 9">
    <name type="scientific">Halosaccharopolyspora lacisalsi</name>
    <dbReference type="NCBI Taxonomy" id="1000566"/>
    <lineage>
        <taxon>Bacteria</taxon>
        <taxon>Bacillati</taxon>
        <taxon>Actinomycetota</taxon>
        <taxon>Actinomycetes</taxon>
        <taxon>Pseudonocardiales</taxon>
        <taxon>Pseudonocardiaceae</taxon>
        <taxon>Halosaccharopolyspora</taxon>
    </lineage>
</organism>
<keyword evidence="3" id="KW-1003">Cell membrane</keyword>
<dbReference type="EMBL" id="JACGWZ010000003">
    <property type="protein sequence ID" value="MBA8825157.1"/>
    <property type="molecule type" value="Genomic_DNA"/>
</dbReference>
<reference evidence="8 9" key="1">
    <citation type="submission" date="2020-07" db="EMBL/GenBank/DDBJ databases">
        <title>Sequencing the genomes of 1000 actinobacteria strains.</title>
        <authorList>
            <person name="Klenk H.-P."/>
        </authorList>
    </citation>
    <scope>NUCLEOTIDE SEQUENCE [LARGE SCALE GENOMIC DNA]</scope>
    <source>
        <strain evidence="8 9">DSM 45975</strain>
    </source>
</reference>
<protein>
    <submittedName>
        <fullName evidence="8">Urea transporter</fullName>
    </submittedName>
</protein>
<feature type="transmembrane region" description="Helical" evidence="7">
    <location>
        <begin position="34"/>
        <end position="60"/>
    </location>
</feature>
<feature type="transmembrane region" description="Helical" evidence="7">
    <location>
        <begin position="72"/>
        <end position="90"/>
    </location>
</feature>
<feature type="transmembrane region" description="Helical" evidence="7">
    <location>
        <begin position="125"/>
        <end position="142"/>
    </location>
</feature>
<dbReference type="Pfam" id="PF03253">
    <property type="entry name" value="UT"/>
    <property type="match status" value="1"/>
</dbReference>
<evidence type="ECO:0000256" key="7">
    <source>
        <dbReference type="SAM" id="Phobius"/>
    </source>
</evidence>
<dbReference type="RefSeq" id="WP_182544382.1">
    <property type="nucleotide sequence ID" value="NZ_JACGWZ010000003.1"/>
</dbReference>
<comment type="similarity">
    <text evidence="2">Belongs to the urea transporter family.</text>
</comment>
<evidence type="ECO:0000313" key="8">
    <source>
        <dbReference type="EMBL" id="MBA8825157.1"/>
    </source>
</evidence>
<feature type="transmembrane region" description="Helical" evidence="7">
    <location>
        <begin position="162"/>
        <end position="187"/>
    </location>
</feature>
<evidence type="ECO:0000256" key="5">
    <source>
        <dbReference type="ARBA" id="ARBA00022989"/>
    </source>
</evidence>
<dbReference type="AlphaFoldDB" id="A0A839E088"/>
<dbReference type="Gene3D" id="1.10.3430.10">
    <property type="entry name" value="Ammonium transporter AmtB like domains"/>
    <property type="match status" value="1"/>
</dbReference>
<dbReference type="InterPro" id="IPR004937">
    <property type="entry name" value="Urea_transporter"/>
</dbReference>
<evidence type="ECO:0000256" key="1">
    <source>
        <dbReference type="ARBA" id="ARBA00004651"/>
    </source>
</evidence>
<evidence type="ECO:0000256" key="3">
    <source>
        <dbReference type="ARBA" id="ARBA00022475"/>
    </source>
</evidence>
<dbReference type="Proteomes" id="UP000569329">
    <property type="component" value="Unassembled WGS sequence"/>
</dbReference>
<evidence type="ECO:0000256" key="6">
    <source>
        <dbReference type="ARBA" id="ARBA00023136"/>
    </source>
</evidence>
<dbReference type="InterPro" id="IPR029020">
    <property type="entry name" value="Ammonium/urea_transptr"/>
</dbReference>
<keyword evidence="6 7" id="KW-0472">Membrane</keyword>
<dbReference type="GO" id="GO:0005886">
    <property type="term" value="C:plasma membrane"/>
    <property type="evidence" value="ECO:0007669"/>
    <property type="project" value="UniProtKB-SubCell"/>
</dbReference>
<evidence type="ECO:0000313" key="9">
    <source>
        <dbReference type="Proteomes" id="UP000569329"/>
    </source>
</evidence>
<dbReference type="PANTHER" id="PTHR10464">
    <property type="entry name" value="UREA TRANSPORTER"/>
    <property type="match status" value="1"/>
</dbReference>
<dbReference type="GO" id="GO:0015204">
    <property type="term" value="F:urea transmembrane transporter activity"/>
    <property type="evidence" value="ECO:0007669"/>
    <property type="project" value="InterPro"/>
</dbReference>